<keyword evidence="3" id="KW-1185">Reference proteome</keyword>
<accession>A0A9N8E758</accession>
<dbReference type="OrthoDB" id="48877at2759"/>
<comment type="caution">
    <text evidence="2">The sequence shown here is derived from an EMBL/GenBank/DDBJ whole genome shotgun (WGS) entry which is preliminary data.</text>
</comment>
<dbReference type="Proteomes" id="UP001153069">
    <property type="component" value="Unassembled WGS sequence"/>
</dbReference>
<reference evidence="2" key="1">
    <citation type="submission" date="2020-06" db="EMBL/GenBank/DDBJ databases">
        <authorList>
            <consortium name="Plant Systems Biology data submission"/>
        </authorList>
    </citation>
    <scope>NUCLEOTIDE SEQUENCE</scope>
    <source>
        <strain evidence="2">D6</strain>
    </source>
</reference>
<name>A0A9N8E758_9STRA</name>
<evidence type="ECO:0000256" key="1">
    <source>
        <dbReference type="SAM" id="MobiDB-lite"/>
    </source>
</evidence>
<dbReference type="PANTHER" id="PTHR40866">
    <property type="entry name" value="BED-TYPE DOMAIN-CONTAINING PROTEIN"/>
    <property type="match status" value="1"/>
</dbReference>
<dbReference type="AlphaFoldDB" id="A0A9N8E758"/>
<evidence type="ECO:0000313" key="3">
    <source>
        <dbReference type="Proteomes" id="UP001153069"/>
    </source>
</evidence>
<proteinExistence type="predicted"/>
<dbReference type="InterPro" id="IPR012337">
    <property type="entry name" value="RNaseH-like_sf"/>
</dbReference>
<dbReference type="PANTHER" id="PTHR40866:SF1">
    <property type="entry name" value="BED-TYPE DOMAIN-CONTAINING PROTEIN"/>
    <property type="match status" value="1"/>
</dbReference>
<evidence type="ECO:0000313" key="2">
    <source>
        <dbReference type="EMBL" id="CAB9515777.1"/>
    </source>
</evidence>
<organism evidence="2 3">
    <name type="scientific">Seminavis robusta</name>
    <dbReference type="NCBI Taxonomy" id="568900"/>
    <lineage>
        <taxon>Eukaryota</taxon>
        <taxon>Sar</taxon>
        <taxon>Stramenopiles</taxon>
        <taxon>Ochrophyta</taxon>
        <taxon>Bacillariophyta</taxon>
        <taxon>Bacillariophyceae</taxon>
        <taxon>Bacillariophycidae</taxon>
        <taxon>Naviculales</taxon>
        <taxon>Naviculaceae</taxon>
        <taxon>Seminavis</taxon>
    </lineage>
</organism>
<dbReference type="SUPFAM" id="SSF53098">
    <property type="entry name" value="Ribonuclease H-like"/>
    <property type="match status" value="1"/>
</dbReference>
<dbReference type="EMBL" id="CAICTM010000736">
    <property type="protein sequence ID" value="CAB9515777.1"/>
    <property type="molecule type" value="Genomic_DNA"/>
</dbReference>
<protein>
    <submittedName>
        <fullName evidence="2">Inherit from NOG: AvrBs3 and PthA family of transcription activator-like effector proteins</fullName>
    </submittedName>
</protein>
<gene>
    <name evidence="2" type="ORF">SEMRO_737_G195200.1</name>
</gene>
<sequence length="676" mass="76025">MSDFFRARTGAAKKRKTSTPSGRLSHSIFTKPKGWKTTIIKAFSTEDREERYSKPTKASKGKDIPHMRVHCGLKFSDGSPCNAFRDMQVESGYGNFWKHLLTHFDNKEDDLMAAYVDATLKAASKGGCAMDHAEAASFGAKENAMYDWIDLMVMENLPLSAVESKRFRRFSRYSDETVFGHKMIRDTMFHLKALTQGEVVKAVKKAPLCDIIHDGWTCDRTHFFGLICSFNKTRTVIEDGKKVVKEEVETVLLSVAPITRLADDSANVEEASSFTAQVHCDYIQELFEELGIDFDKWVFCQTADNCSTNLKLAKDLGIPHVGCMSHKFNLDVKDMIKNEAALKDMLGNIHTVITAARSSIRNMAVIRNLTAVGLAVPSEPRWSGEFNMIFNYGLVWDSFRRASIDHECTDDFTDNLCMSQTHFQTVQKKSLMLKELNDVTKPMQRRHCNLLNCANPPKLLEEKIADKKANNETEHPLYECTFERNRTMLHGPLATHVDFESAVVKVQKGEEATLLYGEKAAIKSALKTAVALRGFGTEVDTDDEVEEATTTTGSPGLYKQALKAEAKRMAHREGPTSKYINLDFVLGSAAEVERLWSLAKYVLINQRKSMTPTLFECLMYLKYNRGYWNKAMVAEAYRRAREQQSDARFAKWSAQAEEELQAAVAALGALALTGGE</sequence>
<feature type="region of interest" description="Disordered" evidence="1">
    <location>
        <begin position="1"/>
        <end position="26"/>
    </location>
</feature>